<accession>A0ABT0LHJ3</accession>
<reference evidence="1 2" key="1">
    <citation type="submission" date="2022-01" db="EMBL/GenBank/DDBJ databases">
        <title>Whole genome-based taxonomy of the Shewanellaceae.</title>
        <authorList>
            <person name="Martin-Rodriguez A.J."/>
        </authorList>
    </citation>
    <scope>NUCLEOTIDE SEQUENCE [LARGE SCALE GENOMIC DNA]</scope>
    <source>
        <strain evidence="1 2">DSM 17177</strain>
    </source>
</reference>
<keyword evidence="2" id="KW-1185">Reference proteome</keyword>
<sequence>MKITLLIFNFYLLIMFPLNVFANLCKIPTTLTGKRIVLELNGQYTTNNPRAGELQEFTFISSTTLKERSFHTGQGLSGPYQYQVLAPDIGLLTTTLMQKEILISKFDLIFMCQNNTTGRYIFSQGEGIEKPTIRQNVGTYFIRSH</sequence>
<evidence type="ECO:0000313" key="2">
    <source>
        <dbReference type="Proteomes" id="UP001203423"/>
    </source>
</evidence>
<evidence type="ECO:0000313" key="1">
    <source>
        <dbReference type="EMBL" id="MCL1127168.1"/>
    </source>
</evidence>
<organism evidence="1 2">
    <name type="scientific">Shewanella surugensis</name>
    <dbReference type="NCBI Taxonomy" id="212020"/>
    <lineage>
        <taxon>Bacteria</taxon>
        <taxon>Pseudomonadati</taxon>
        <taxon>Pseudomonadota</taxon>
        <taxon>Gammaproteobacteria</taxon>
        <taxon>Alteromonadales</taxon>
        <taxon>Shewanellaceae</taxon>
        <taxon>Shewanella</taxon>
    </lineage>
</organism>
<gene>
    <name evidence="1" type="ORF">L2764_22460</name>
</gene>
<dbReference type="EMBL" id="JAKIKS010000132">
    <property type="protein sequence ID" value="MCL1127168.1"/>
    <property type="molecule type" value="Genomic_DNA"/>
</dbReference>
<dbReference type="RefSeq" id="WP_248942564.1">
    <property type="nucleotide sequence ID" value="NZ_JAKIKS010000132.1"/>
</dbReference>
<dbReference type="Proteomes" id="UP001203423">
    <property type="component" value="Unassembled WGS sequence"/>
</dbReference>
<protein>
    <submittedName>
        <fullName evidence="1">Uncharacterized protein</fullName>
    </submittedName>
</protein>
<name>A0ABT0LHJ3_9GAMM</name>
<comment type="caution">
    <text evidence="1">The sequence shown here is derived from an EMBL/GenBank/DDBJ whole genome shotgun (WGS) entry which is preliminary data.</text>
</comment>
<proteinExistence type="predicted"/>